<keyword evidence="6" id="KW-1185">Reference proteome</keyword>
<evidence type="ECO:0000313" key="5">
    <source>
        <dbReference type="EMBL" id="CAH3015841.1"/>
    </source>
</evidence>
<dbReference type="Pfam" id="PF05739">
    <property type="entry name" value="SNARE"/>
    <property type="match status" value="1"/>
</dbReference>
<name>A0ABN8LK16_9CNID</name>
<proteinExistence type="inferred from homology"/>
<dbReference type="Pfam" id="PF14523">
    <property type="entry name" value="Syntaxin_2"/>
    <property type="match status" value="1"/>
</dbReference>
<sequence>MSRGGFGEWRPPTYGSQSSGIVGVSYGHPSSRYQYGGGERFQNLSDNVSSNIFQINSNTAALERTLRQLSPGKDGQEEKLHRIQVATNDLTTKTTAYLKEMSSLCVGSSPSARQQRVQHERLKGEFRESISRYYSVQNSEIEGDDQLWTSNAAPVLQDSSRFEDDFGTEKSGLLEDDRRRQEQEQMNVQIDIDESLIREREDRIRQIEGDILDINEIFRELATMVYEQGDVVDSIEANVVDAADHVEGANVQLGKASLYQKKARTKMCILLIILLVVAGVITLIVVLTNK</sequence>
<dbReference type="Gene3D" id="1.20.58.70">
    <property type="match status" value="1"/>
</dbReference>
<dbReference type="PANTHER" id="PTHR19957">
    <property type="entry name" value="SYNTAXIN"/>
    <property type="match status" value="1"/>
</dbReference>
<keyword evidence="3" id="KW-0472">Membrane</keyword>
<protein>
    <recommendedName>
        <fullName evidence="4">t-SNARE coiled-coil homology domain-containing protein</fullName>
    </recommendedName>
</protein>
<evidence type="ECO:0000256" key="1">
    <source>
        <dbReference type="ARBA" id="ARBA00009063"/>
    </source>
</evidence>
<feature type="domain" description="T-SNARE coiled-coil homology" evidence="4">
    <location>
        <begin position="194"/>
        <end position="256"/>
    </location>
</feature>
<dbReference type="PROSITE" id="PS00914">
    <property type="entry name" value="SYNTAXIN"/>
    <property type="match status" value="1"/>
</dbReference>
<dbReference type="PROSITE" id="PS50192">
    <property type="entry name" value="T_SNARE"/>
    <property type="match status" value="1"/>
</dbReference>
<keyword evidence="3" id="KW-1133">Transmembrane helix</keyword>
<dbReference type="EMBL" id="CALNXI010000030">
    <property type="protein sequence ID" value="CAH3015841.1"/>
    <property type="molecule type" value="Genomic_DNA"/>
</dbReference>
<dbReference type="InterPro" id="IPR006011">
    <property type="entry name" value="Syntaxin_N"/>
</dbReference>
<organism evidence="5 6">
    <name type="scientific">Porites evermanni</name>
    <dbReference type="NCBI Taxonomy" id="104178"/>
    <lineage>
        <taxon>Eukaryota</taxon>
        <taxon>Metazoa</taxon>
        <taxon>Cnidaria</taxon>
        <taxon>Anthozoa</taxon>
        <taxon>Hexacorallia</taxon>
        <taxon>Scleractinia</taxon>
        <taxon>Fungiina</taxon>
        <taxon>Poritidae</taxon>
        <taxon>Porites</taxon>
    </lineage>
</organism>
<accession>A0ABN8LK16</accession>
<dbReference type="InterPro" id="IPR010989">
    <property type="entry name" value="SNARE"/>
</dbReference>
<dbReference type="SUPFAM" id="SSF47661">
    <property type="entry name" value="t-snare proteins"/>
    <property type="match status" value="1"/>
</dbReference>
<keyword evidence="3" id="KW-0812">Transmembrane</keyword>
<dbReference type="SMART" id="SM00397">
    <property type="entry name" value="t_SNARE"/>
    <property type="match status" value="1"/>
</dbReference>
<dbReference type="SMART" id="SM00503">
    <property type="entry name" value="SynN"/>
    <property type="match status" value="1"/>
</dbReference>
<dbReference type="InterPro" id="IPR045242">
    <property type="entry name" value="Syntaxin"/>
</dbReference>
<evidence type="ECO:0000256" key="3">
    <source>
        <dbReference type="SAM" id="Phobius"/>
    </source>
</evidence>
<dbReference type="CDD" id="cd15847">
    <property type="entry name" value="SNARE_syntaxin7_like"/>
    <property type="match status" value="1"/>
</dbReference>
<evidence type="ECO:0000313" key="6">
    <source>
        <dbReference type="Proteomes" id="UP001159427"/>
    </source>
</evidence>
<dbReference type="PANTHER" id="PTHR19957:SF38">
    <property type="entry name" value="LD27581P"/>
    <property type="match status" value="1"/>
</dbReference>
<comment type="caution">
    <text evidence="5">The sequence shown here is derived from an EMBL/GenBank/DDBJ whole genome shotgun (WGS) entry which is preliminary data.</text>
</comment>
<gene>
    <name evidence="5" type="ORF">PEVE_00022571</name>
</gene>
<dbReference type="InterPro" id="IPR006012">
    <property type="entry name" value="Syntaxin/epimorphin_CS"/>
</dbReference>
<dbReference type="Proteomes" id="UP001159427">
    <property type="component" value="Unassembled WGS sequence"/>
</dbReference>
<comment type="similarity">
    <text evidence="1 2">Belongs to the syntaxin family.</text>
</comment>
<dbReference type="InterPro" id="IPR000727">
    <property type="entry name" value="T_SNARE_dom"/>
</dbReference>
<dbReference type="Gene3D" id="1.20.5.110">
    <property type="match status" value="1"/>
</dbReference>
<evidence type="ECO:0000259" key="4">
    <source>
        <dbReference type="PROSITE" id="PS50192"/>
    </source>
</evidence>
<reference evidence="5 6" key="1">
    <citation type="submission" date="2022-05" db="EMBL/GenBank/DDBJ databases">
        <authorList>
            <consortium name="Genoscope - CEA"/>
            <person name="William W."/>
        </authorList>
    </citation>
    <scope>NUCLEOTIDE SEQUENCE [LARGE SCALE GENOMIC DNA]</scope>
</reference>
<feature type="transmembrane region" description="Helical" evidence="3">
    <location>
        <begin position="267"/>
        <end position="287"/>
    </location>
</feature>
<evidence type="ECO:0000256" key="2">
    <source>
        <dbReference type="RuleBase" id="RU003858"/>
    </source>
</evidence>